<dbReference type="PANTHER" id="PTHR34989:SF1">
    <property type="entry name" value="PROTEIN HDED"/>
    <property type="match status" value="1"/>
</dbReference>
<dbReference type="Pfam" id="PF03729">
    <property type="entry name" value="DUF308"/>
    <property type="match status" value="2"/>
</dbReference>
<dbReference type="GO" id="GO:0005886">
    <property type="term" value="C:plasma membrane"/>
    <property type="evidence" value="ECO:0007669"/>
    <property type="project" value="TreeGrafter"/>
</dbReference>
<dbReference type="AlphaFoldDB" id="A0A2A6ZD96"/>
<name>A0A2A6ZD96_9FIRM</name>
<evidence type="ECO:0000256" key="1">
    <source>
        <dbReference type="SAM" id="MobiDB-lite"/>
    </source>
</evidence>
<organism evidence="3 4">
    <name type="scientific">Faecalibacterium langellae</name>
    <dbReference type="NCBI Taxonomy" id="3435293"/>
    <lineage>
        <taxon>Bacteria</taxon>
        <taxon>Bacillati</taxon>
        <taxon>Bacillota</taxon>
        <taxon>Clostridia</taxon>
        <taxon>Eubacteriales</taxon>
        <taxon>Oscillospiraceae</taxon>
        <taxon>Faecalibacterium</taxon>
    </lineage>
</organism>
<accession>A0A2A6ZD96</accession>
<feature type="transmembrane region" description="Helical" evidence="2">
    <location>
        <begin position="7"/>
        <end position="25"/>
    </location>
</feature>
<evidence type="ECO:0000313" key="4">
    <source>
        <dbReference type="Proteomes" id="UP000220752"/>
    </source>
</evidence>
<proteinExistence type="predicted"/>
<feature type="transmembrane region" description="Helical" evidence="2">
    <location>
        <begin position="31"/>
        <end position="51"/>
    </location>
</feature>
<dbReference type="PANTHER" id="PTHR34989">
    <property type="entry name" value="PROTEIN HDED"/>
    <property type="match status" value="1"/>
</dbReference>
<keyword evidence="2" id="KW-1133">Transmembrane helix</keyword>
<evidence type="ECO:0008006" key="5">
    <source>
        <dbReference type="Google" id="ProtNLM"/>
    </source>
</evidence>
<sequence length="235" mass="25552">MVKKLKWNLVLMSALYLGLGVFLLMKPTTALNIVCYALGAVVLACAAVQLIRYFVVERGVFQSQLTLISGIICLALGAFLILRSDIVVSILPIVFGLFVIFDSISRVQNALDLRRCGYSSWKSFLLLPVLSVVLGVIMILNPFGTMETLVMAIGIILIVEGSINLLSALYTVLAVRRFAKLHPETQSMLESLTGEDLNGDGVVAPDVTRTDAEASAVELDEVDESATVEQENEKD</sequence>
<feature type="transmembrane region" description="Helical" evidence="2">
    <location>
        <begin position="149"/>
        <end position="173"/>
    </location>
</feature>
<dbReference type="EMBL" id="NMTQ01000020">
    <property type="protein sequence ID" value="PDX59294.1"/>
    <property type="molecule type" value="Genomic_DNA"/>
</dbReference>
<gene>
    <name evidence="3" type="ORF">CGS46_04800</name>
</gene>
<protein>
    <recommendedName>
        <fullName evidence="5">DUF308 domain-containing protein</fullName>
    </recommendedName>
</protein>
<reference evidence="3 4" key="1">
    <citation type="journal article" date="2017" name="Front. Microbiol.">
        <title>New Insights into the Diversity of the Genus Faecalibacterium.</title>
        <authorList>
            <person name="Benevides L."/>
            <person name="Burman S."/>
            <person name="Martin R."/>
            <person name="Robert V."/>
            <person name="Thomas M."/>
            <person name="Miquel S."/>
            <person name="Chain F."/>
            <person name="Sokol H."/>
            <person name="Bermudez-Humaran L.G."/>
            <person name="Morrison M."/>
            <person name="Langella P."/>
            <person name="Azevedo V.A."/>
            <person name="Chatel J.M."/>
            <person name="Soares S."/>
        </authorList>
    </citation>
    <scope>NUCLEOTIDE SEQUENCE [LARGE SCALE GENOMIC DNA]</scope>
    <source>
        <strain evidence="4">CNCM I-4540</strain>
    </source>
</reference>
<dbReference type="Proteomes" id="UP000220752">
    <property type="component" value="Unassembled WGS sequence"/>
</dbReference>
<dbReference type="InterPro" id="IPR005325">
    <property type="entry name" value="DUF308_memb"/>
</dbReference>
<evidence type="ECO:0000313" key="3">
    <source>
        <dbReference type="EMBL" id="PDX59294.1"/>
    </source>
</evidence>
<dbReference type="InterPro" id="IPR052712">
    <property type="entry name" value="Acid_resist_chaperone_HdeD"/>
</dbReference>
<comment type="caution">
    <text evidence="3">The sequence shown here is derived from an EMBL/GenBank/DDBJ whole genome shotgun (WGS) entry which is preliminary data.</text>
</comment>
<feature type="transmembrane region" description="Helical" evidence="2">
    <location>
        <begin position="86"/>
        <end position="104"/>
    </location>
</feature>
<evidence type="ECO:0000256" key="2">
    <source>
        <dbReference type="SAM" id="Phobius"/>
    </source>
</evidence>
<keyword evidence="2" id="KW-0472">Membrane</keyword>
<feature type="transmembrane region" description="Helical" evidence="2">
    <location>
        <begin position="124"/>
        <end position="143"/>
    </location>
</feature>
<feature type="transmembrane region" description="Helical" evidence="2">
    <location>
        <begin position="63"/>
        <end position="80"/>
    </location>
</feature>
<keyword evidence="2" id="KW-0812">Transmembrane</keyword>
<feature type="region of interest" description="Disordered" evidence="1">
    <location>
        <begin position="214"/>
        <end position="235"/>
    </location>
</feature>
<feature type="compositionally biased region" description="Acidic residues" evidence="1">
    <location>
        <begin position="218"/>
        <end position="235"/>
    </location>
</feature>
<keyword evidence="4" id="KW-1185">Reference proteome</keyword>
<dbReference type="RefSeq" id="WP_005943498.1">
    <property type="nucleotide sequence ID" value="NZ_CABMES010000004.1"/>
</dbReference>